<evidence type="ECO:0000256" key="1">
    <source>
        <dbReference type="SAM" id="MobiDB-lite"/>
    </source>
</evidence>
<sequence>MGGGYSYLYIDLDGHGDRFAVNHYNINVRRFSYLTHFERETHSIKFLGDYATYSWLNRERYYVYLRFAQGKEPFFTYYVSQASHILKEVDIYYSKNPRLPLIIGFVRSDGTQYYTVFYLTRIKSYYGFPPDYFFYNDVRSKIIQENNICNKIKLIMEPHKYQNYRLQTSRTSNDFKTYSYTPKPKNINESYAVTKEVIFWLDRNIDYGFLYPFNLKYFDSITVYYSNANTALFVQLVDYNNKICFARNDKNGYWWRQLSGVDDRNLESKIKDALSQFQKNTKLLFILDRKFGYHHVNVYADDFSTNYYTIYNHSPSEQISHSNPILLLNGDEIKLVKGETISKVDGITTYFLKNMDGLEDTTPFLIVAHEFVNGSAQFTYYSKTKEDEKEWTNLTVIDEIDELLKQISSILHISHRFSVLRSQAFNKLKDLKPHATIQPDAKSIRKAIPITIPPPGVILKSPDSRGGFSSSRPTEQKQHPLARPRPAPVPISQPGMESPPEPPPVERQELLDKSQYEKAHSRDEVSTRTASPIHPPGNLSPSSFTSTHSRESESSHSRLSGTTSVTQGHPSSRSPDSPGQGTKVKVQHPPPIPSTPQRSNVGLQDRGEDPLPPPAILPGPEGGTKVANLPKTKPDGMGEMETRSQTRPTQQEGGSGERHYQTAHSSFESRTSNHTSSDSSSHLKPQSESHTGDNQKQDDESDDIISTTVKIAGGVAGTAIGAGAIGGASYYISGVLSIIQWLI</sequence>
<evidence type="ECO:0000313" key="3">
    <source>
        <dbReference type="Proteomes" id="UP000244803"/>
    </source>
</evidence>
<dbReference type="EMBL" id="CP056066">
    <property type="protein sequence ID" value="UKJ89178.1"/>
    <property type="molecule type" value="Genomic_DNA"/>
</dbReference>
<protein>
    <submittedName>
        <fullName evidence="2">Uncharacterized protein</fullName>
    </submittedName>
</protein>
<gene>
    <name evidence="2" type="ORF">MACJ_002426</name>
</gene>
<feature type="compositionally biased region" description="Basic and acidic residues" evidence="1">
    <location>
        <begin position="504"/>
        <end position="526"/>
    </location>
</feature>
<feature type="compositionally biased region" description="Low complexity" evidence="1">
    <location>
        <begin position="669"/>
        <end position="682"/>
    </location>
</feature>
<feature type="compositionally biased region" description="Polar residues" evidence="1">
    <location>
        <begin position="565"/>
        <end position="580"/>
    </location>
</feature>
<feature type="compositionally biased region" description="Basic and acidic residues" evidence="1">
    <location>
        <begin position="632"/>
        <end position="644"/>
    </location>
</feature>
<proteinExistence type="predicted"/>
<name>A0A976M5Z8_THEOR</name>
<dbReference type="OrthoDB" id="10457361at2759"/>
<feature type="region of interest" description="Disordered" evidence="1">
    <location>
        <begin position="446"/>
        <end position="705"/>
    </location>
</feature>
<feature type="compositionally biased region" description="Basic and acidic residues" evidence="1">
    <location>
        <begin position="685"/>
        <end position="698"/>
    </location>
</feature>
<feature type="compositionally biased region" description="Pro residues" evidence="1">
    <location>
        <begin position="483"/>
        <end position="503"/>
    </location>
</feature>
<accession>A0A976M5Z8</accession>
<dbReference type="Proteomes" id="UP000244803">
    <property type="component" value="Chromosome 3"/>
</dbReference>
<organism evidence="2 3">
    <name type="scientific">Theileria orientalis</name>
    <dbReference type="NCBI Taxonomy" id="68886"/>
    <lineage>
        <taxon>Eukaryota</taxon>
        <taxon>Sar</taxon>
        <taxon>Alveolata</taxon>
        <taxon>Apicomplexa</taxon>
        <taxon>Aconoidasida</taxon>
        <taxon>Piroplasmida</taxon>
        <taxon>Theileriidae</taxon>
        <taxon>Theileria</taxon>
    </lineage>
</organism>
<reference evidence="2" key="1">
    <citation type="submission" date="2022-07" db="EMBL/GenBank/DDBJ databases">
        <title>Evaluation of T. orientalis genome assembly methods using nanopore sequencing and analysis of variation between genomes.</title>
        <authorList>
            <person name="Yam J."/>
            <person name="Micallef M.L."/>
            <person name="Liu M."/>
            <person name="Djordjevic S.P."/>
            <person name="Bogema D.R."/>
            <person name="Jenkins C."/>
        </authorList>
    </citation>
    <scope>NUCLEOTIDE SEQUENCE</scope>
    <source>
        <strain evidence="2">Fish Creek</strain>
    </source>
</reference>
<dbReference type="AlphaFoldDB" id="A0A976M5Z8"/>
<evidence type="ECO:0000313" key="2">
    <source>
        <dbReference type="EMBL" id="UKJ89178.1"/>
    </source>
</evidence>